<feature type="region of interest" description="Disordered" evidence="11">
    <location>
        <begin position="134"/>
        <end position="183"/>
    </location>
</feature>
<evidence type="ECO:0000256" key="3">
    <source>
        <dbReference type="ARBA" id="ARBA00022771"/>
    </source>
</evidence>
<dbReference type="PROSITE" id="PS01359">
    <property type="entry name" value="ZF_PHD_1"/>
    <property type="match status" value="1"/>
</dbReference>
<evidence type="ECO:0000313" key="15">
    <source>
        <dbReference type="WBParaSite" id="PSAMB.scaffold11181size3533.g33933.t1"/>
    </source>
</evidence>
<dbReference type="PANTHER" id="PTHR46174">
    <property type="entry name" value="CXXC-TYPE ZINC FINGER PROTEIN 1"/>
    <property type="match status" value="1"/>
</dbReference>
<keyword evidence="5" id="KW-0805">Transcription regulation</keyword>
<dbReference type="SMART" id="SM00249">
    <property type="entry name" value="PHD"/>
    <property type="match status" value="1"/>
</dbReference>
<evidence type="ECO:0000256" key="9">
    <source>
        <dbReference type="ARBA" id="ARBA00023828"/>
    </source>
</evidence>
<comment type="subcellular location">
    <subcellularLocation>
        <location evidence="1">Nucleus</location>
    </subcellularLocation>
</comment>
<protein>
    <recommendedName>
        <fullName evidence="9">CXXC-type zinc finger protein 1</fullName>
    </recommendedName>
</protein>
<dbReference type="PROSITE" id="PS50016">
    <property type="entry name" value="ZF_PHD_2"/>
    <property type="match status" value="1"/>
</dbReference>
<evidence type="ECO:0000256" key="4">
    <source>
        <dbReference type="ARBA" id="ARBA00022833"/>
    </source>
</evidence>
<feature type="domain" description="PHD-type" evidence="12">
    <location>
        <begin position="4"/>
        <end position="54"/>
    </location>
</feature>
<dbReference type="InterPro" id="IPR019787">
    <property type="entry name" value="Znf_PHD-finger"/>
</dbReference>
<evidence type="ECO:0000256" key="7">
    <source>
        <dbReference type="ARBA" id="ARBA00023163"/>
    </source>
</evidence>
<dbReference type="GO" id="GO:0008270">
    <property type="term" value="F:zinc ion binding"/>
    <property type="evidence" value="ECO:0007669"/>
    <property type="project" value="UniProtKB-KW"/>
</dbReference>
<dbReference type="GO" id="GO:0048188">
    <property type="term" value="C:Set1C/COMPASS complex"/>
    <property type="evidence" value="ECO:0007669"/>
    <property type="project" value="InterPro"/>
</dbReference>
<dbReference type="AlphaFoldDB" id="A0A914UN24"/>
<dbReference type="Gene3D" id="3.30.40.10">
    <property type="entry name" value="Zinc/RING finger domain, C3HC4 (zinc finger)"/>
    <property type="match status" value="1"/>
</dbReference>
<keyword evidence="8" id="KW-0539">Nucleus</keyword>
<dbReference type="InterPro" id="IPR019786">
    <property type="entry name" value="Zinc_finger_PHD-type_CS"/>
</dbReference>
<dbReference type="InterPro" id="IPR013083">
    <property type="entry name" value="Znf_RING/FYVE/PHD"/>
</dbReference>
<sequence>MSDEQHCFCQSKDTDRFMIGCDECNKWFHGDCVNVTEQNAKSIVHFYCPPCMQANSRLSIVSKESLAAARKSSMATGASSASQPKAVESSAPSTGCGQCIGCFRTTDCGKCDGCKGGQRCKGRICVNTDVPSMKKPKKISAPVGRPPKSKQLQMKKTPPKQNKGGRQPLKGGKANGAAGRGTRSSIQAYQQFMKEAGMISSDEDEKGGRQCFGLKCTQAARKGSKYCSDECGLALAKARLCAFLPARVASYWGTTPQAEVMQKSQLEDVRDRQRKARDRLAQLDDEVRSLDDWVEVRSHHFCHQALVRFIN</sequence>
<dbReference type="InterPro" id="IPR001965">
    <property type="entry name" value="Znf_PHD"/>
</dbReference>
<dbReference type="GO" id="GO:0045893">
    <property type="term" value="P:positive regulation of DNA-templated transcription"/>
    <property type="evidence" value="ECO:0007669"/>
    <property type="project" value="TreeGrafter"/>
</dbReference>
<dbReference type="Pfam" id="PF12269">
    <property type="entry name" value="CpG_bind_C"/>
    <property type="match status" value="1"/>
</dbReference>
<keyword evidence="3 10" id="KW-0863">Zinc-finger</keyword>
<dbReference type="InterPro" id="IPR022056">
    <property type="entry name" value="CpG-bd_C"/>
</dbReference>
<evidence type="ECO:0000256" key="2">
    <source>
        <dbReference type="ARBA" id="ARBA00022723"/>
    </source>
</evidence>
<name>A0A914UN24_9BILA</name>
<dbReference type="Pfam" id="PF00628">
    <property type="entry name" value="PHD"/>
    <property type="match status" value="1"/>
</dbReference>
<keyword evidence="6" id="KW-0238">DNA-binding</keyword>
<evidence type="ECO:0000256" key="10">
    <source>
        <dbReference type="PROSITE-ProRule" id="PRU00509"/>
    </source>
</evidence>
<feature type="domain" description="CXXC-type" evidence="13">
    <location>
        <begin position="89"/>
        <end position="126"/>
    </location>
</feature>
<dbReference type="InterPro" id="IPR037869">
    <property type="entry name" value="Spp1/CFP1"/>
</dbReference>
<dbReference type="InterPro" id="IPR011011">
    <property type="entry name" value="Znf_FYVE_PHD"/>
</dbReference>
<feature type="region of interest" description="Disordered" evidence="11">
    <location>
        <begin position="74"/>
        <end position="93"/>
    </location>
</feature>
<evidence type="ECO:0000256" key="8">
    <source>
        <dbReference type="ARBA" id="ARBA00023242"/>
    </source>
</evidence>
<evidence type="ECO:0000256" key="6">
    <source>
        <dbReference type="ARBA" id="ARBA00023125"/>
    </source>
</evidence>
<evidence type="ECO:0000256" key="1">
    <source>
        <dbReference type="ARBA" id="ARBA00004123"/>
    </source>
</evidence>
<evidence type="ECO:0000256" key="5">
    <source>
        <dbReference type="ARBA" id="ARBA00023015"/>
    </source>
</evidence>
<reference evidence="15" key="1">
    <citation type="submission" date="2022-11" db="UniProtKB">
        <authorList>
            <consortium name="WormBaseParasite"/>
        </authorList>
    </citation>
    <scope>IDENTIFICATION</scope>
</reference>
<dbReference type="GO" id="GO:0003677">
    <property type="term" value="F:DNA binding"/>
    <property type="evidence" value="ECO:0007669"/>
    <property type="project" value="UniProtKB-KW"/>
</dbReference>
<dbReference type="PANTHER" id="PTHR46174:SF1">
    <property type="entry name" value="CXXC-TYPE ZINC FINGER PROTEIN 1"/>
    <property type="match status" value="1"/>
</dbReference>
<dbReference type="SUPFAM" id="SSF57903">
    <property type="entry name" value="FYVE/PHD zinc finger"/>
    <property type="match status" value="1"/>
</dbReference>
<dbReference type="InterPro" id="IPR002857">
    <property type="entry name" value="Znf_CXXC"/>
</dbReference>
<accession>A0A914UN24</accession>
<keyword evidence="7" id="KW-0804">Transcription</keyword>
<evidence type="ECO:0000259" key="13">
    <source>
        <dbReference type="PROSITE" id="PS51058"/>
    </source>
</evidence>
<feature type="compositionally biased region" description="Low complexity" evidence="11">
    <location>
        <begin position="170"/>
        <end position="181"/>
    </location>
</feature>
<evidence type="ECO:0000259" key="12">
    <source>
        <dbReference type="PROSITE" id="PS50016"/>
    </source>
</evidence>
<evidence type="ECO:0000313" key="14">
    <source>
        <dbReference type="Proteomes" id="UP000887566"/>
    </source>
</evidence>
<organism evidence="14 15">
    <name type="scientific">Plectus sambesii</name>
    <dbReference type="NCBI Taxonomy" id="2011161"/>
    <lineage>
        <taxon>Eukaryota</taxon>
        <taxon>Metazoa</taxon>
        <taxon>Ecdysozoa</taxon>
        <taxon>Nematoda</taxon>
        <taxon>Chromadorea</taxon>
        <taxon>Plectida</taxon>
        <taxon>Plectina</taxon>
        <taxon>Plectoidea</taxon>
        <taxon>Plectidae</taxon>
        <taxon>Plectus</taxon>
    </lineage>
</organism>
<keyword evidence="2" id="KW-0479">Metal-binding</keyword>
<dbReference type="WBParaSite" id="PSAMB.scaffold11181size3533.g33933.t1">
    <property type="protein sequence ID" value="PSAMB.scaffold11181size3533.g33933.t1"/>
    <property type="gene ID" value="PSAMB.scaffold11181size3533.g33933"/>
</dbReference>
<keyword evidence="14" id="KW-1185">Reference proteome</keyword>
<dbReference type="Proteomes" id="UP000887566">
    <property type="component" value="Unplaced"/>
</dbReference>
<dbReference type="PROSITE" id="PS51058">
    <property type="entry name" value="ZF_CXXC"/>
    <property type="match status" value="1"/>
</dbReference>
<feature type="compositionally biased region" description="Polar residues" evidence="11">
    <location>
        <begin position="74"/>
        <end position="83"/>
    </location>
</feature>
<evidence type="ECO:0000256" key="11">
    <source>
        <dbReference type="SAM" id="MobiDB-lite"/>
    </source>
</evidence>
<proteinExistence type="predicted"/>
<keyword evidence="4" id="KW-0862">Zinc</keyword>